<reference evidence="2" key="1">
    <citation type="journal article" date="2023" name="G3 (Bethesda)">
        <title>A reference genome for the long-term kleptoplast-retaining sea slug Elysia crispata morphotype clarki.</title>
        <authorList>
            <person name="Eastman K.E."/>
            <person name="Pendleton A.L."/>
            <person name="Shaikh M.A."/>
            <person name="Suttiyut T."/>
            <person name="Ogas R."/>
            <person name="Tomko P."/>
            <person name="Gavelis G."/>
            <person name="Widhalm J.R."/>
            <person name="Wisecaver J.H."/>
        </authorList>
    </citation>
    <scope>NUCLEOTIDE SEQUENCE</scope>
    <source>
        <strain evidence="2">ECLA1</strain>
    </source>
</reference>
<dbReference type="Proteomes" id="UP001283361">
    <property type="component" value="Unassembled WGS sequence"/>
</dbReference>
<name>A0AAE0ZRU4_9GAST</name>
<evidence type="ECO:0008006" key="4">
    <source>
        <dbReference type="Google" id="ProtNLM"/>
    </source>
</evidence>
<feature type="signal peptide" evidence="1">
    <location>
        <begin position="1"/>
        <end position="18"/>
    </location>
</feature>
<feature type="chain" id="PRO_5042256709" description="DUF19 domain-containing protein" evidence="1">
    <location>
        <begin position="19"/>
        <end position="244"/>
    </location>
</feature>
<keyword evidence="3" id="KW-1185">Reference proteome</keyword>
<protein>
    <recommendedName>
        <fullName evidence="4">DUF19 domain-containing protein</fullName>
    </recommendedName>
</protein>
<sequence length="244" mass="27731">MVWKLLLLLPCLVMLARASDECPSLVQCEQPIRSENIFADTDSMIFNIKDEQLLDRLCGKLPALKSCYSTNIVTCTNKNVKIDSRHFRDIIDYICTPAGRKVALATAKTTCTIDPDLNNWFLGMMWGCETQFIFDLLDEEIKKGRALTDAESCVVKSQFDTCINSSMNSRCGPEMAALIEKMWEIWTPIYYPEYVCGLGKTAIRRSSGSSSLTERSGWSKLQDYWRVSRVLDNKNTEDEEDATK</sequence>
<accession>A0AAE0ZRU4</accession>
<keyword evidence="1" id="KW-0732">Signal</keyword>
<comment type="caution">
    <text evidence="2">The sequence shown here is derived from an EMBL/GenBank/DDBJ whole genome shotgun (WGS) entry which is preliminary data.</text>
</comment>
<proteinExistence type="predicted"/>
<evidence type="ECO:0000313" key="3">
    <source>
        <dbReference type="Proteomes" id="UP001283361"/>
    </source>
</evidence>
<gene>
    <name evidence="2" type="ORF">RRG08_012789</name>
</gene>
<evidence type="ECO:0000256" key="1">
    <source>
        <dbReference type="SAM" id="SignalP"/>
    </source>
</evidence>
<evidence type="ECO:0000313" key="2">
    <source>
        <dbReference type="EMBL" id="KAK3774394.1"/>
    </source>
</evidence>
<dbReference type="AlphaFoldDB" id="A0AAE0ZRU4"/>
<dbReference type="EMBL" id="JAWDGP010003419">
    <property type="protein sequence ID" value="KAK3774394.1"/>
    <property type="molecule type" value="Genomic_DNA"/>
</dbReference>
<organism evidence="2 3">
    <name type="scientific">Elysia crispata</name>
    <name type="common">lettuce slug</name>
    <dbReference type="NCBI Taxonomy" id="231223"/>
    <lineage>
        <taxon>Eukaryota</taxon>
        <taxon>Metazoa</taxon>
        <taxon>Spiralia</taxon>
        <taxon>Lophotrochozoa</taxon>
        <taxon>Mollusca</taxon>
        <taxon>Gastropoda</taxon>
        <taxon>Heterobranchia</taxon>
        <taxon>Euthyneura</taxon>
        <taxon>Panpulmonata</taxon>
        <taxon>Sacoglossa</taxon>
        <taxon>Placobranchoidea</taxon>
        <taxon>Plakobranchidae</taxon>
        <taxon>Elysia</taxon>
    </lineage>
</organism>